<evidence type="ECO:0000256" key="1">
    <source>
        <dbReference type="SAM" id="MobiDB-lite"/>
    </source>
</evidence>
<accession>A0ABR3IXJ2</accession>
<feature type="region of interest" description="Disordered" evidence="1">
    <location>
        <begin position="844"/>
        <end position="873"/>
    </location>
</feature>
<evidence type="ECO:0000313" key="3">
    <source>
        <dbReference type="Proteomes" id="UP001556367"/>
    </source>
</evidence>
<dbReference type="Proteomes" id="UP001556367">
    <property type="component" value="Unassembled WGS sequence"/>
</dbReference>
<feature type="region of interest" description="Disordered" evidence="1">
    <location>
        <begin position="718"/>
        <end position="800"/>
    </location>
</feature>
<organism evidence="2 3">
    <name type="scientific">Hohenbuehelia grisea</name>
    <dbReference type="NCBI Taxonomy" id="104357"/>
    <lineage>
        <taxon>Eukaryota</taxon>
        <taxon>Fungi</taxon>
        <taxon>Dikarya</taxon>
        <taxon>Basidiomycota</taxon>
        <taxon>Agaricomycotina</taxon>
        <taxon>Agaricomycetes</taxon>
        <taxon>Agaricomycetidae</taxon>
        <taxon>Agaricales</taxon>
        <taxon>Pleurotineae</taxon>
        <taxon>Pleurotaceae</taxon>
        <taxon>Hohenbuehelia</taxon>
    </lineage>
</organism>
<feature type="compositionally biased region" description="Acidic residues" evidence="1">
    <location>
        <begin position="681"/>
        <end position="694"/>
    </location>
</feature>
<feature type="compositionally biased region" description="Pro residues" evidence="1">
    <location>
        <begin position="342"/>
        <end position="351"/>
    </location>
</feature>
<feature type="region of interest" description="Disordered" evidence="1">
    <location>
        <begin position="676"/>
        <end position="696"/>
    </location>
</feature>
<feature type="compositionally biased region" description="Polar residues" evidence="1">
    <location>
        <begin position="526"/>
        <end position="537"/>
    </location>
</feature>
<gene>
    <name evidence="2" type="ORF">HGRIS_010610</name>
</gene>
<feature type="region of interest" description="Disordered" evidence="1">
    <location>
        <begin position="1"/>
        <end position="23"/>
    </location>
</feature>
<feature type="compositionally biased region" description="Low complexity" evidence="1">
    <location>
        <begin position="352"/>
        <end position="366"/>
    </location>
</feature>
<protein>
    <recommendedName>
        <fullName evidence="4">Proteophosphoglycan ppg4</fullName>
    </recommendedName>
</protein>
<feature type="compositionally biased region" description="Low complexity" evidence="1">
    <location>
        <begin position="586"/>
        <end position="614"/>
    </location>
</feature>
<feature type="region of interest" description="Disordered" evidence="1">
    <location>
        <begin position="114"/>
        <end position="267"/>
    </location>
</feature>
<keyword evidence="3" id="KW-1185">Reference proteome</keyword>
<reference evidence="3" key="1">
    <citation type="submission" date="2024-06" db="EMBL/GenBank/DDBJ databases">
        <title>Multi-omics analyses provide insights into the biosynthesis of the anticancer antibiotic pleurotin in Hohenbuehelia grisea.</title>
        <authorList>
            <person name="Weaver J.A."/>
            <person name="Alberti F."/>
        </authorList>
    </citation>
    <scope>NUCLEOTIDE SEQUENCE [LARGE SCALE GENOMIC DNA]</scope>
    <source>
        <strain evidence="3">T-177</strain>
    </source>
</reference>
<feature type="compositionally biased region" description="Polar residues" evidence="1">
    <location>
        <begin position="70"/>
        <end position="79"/>
    </location>
</feature>
<feature type="compositionally biased region" description="Basic residues" evidence="1">
    <location>
        <begin position="155"/>
        <end position="164"/>
    </location>
</feature>
<feature type="compositionally biased region" description="Acidic residues" evidence="1">
    <location>
        <begin position="52"/>
        <end position="62"/>
    </location>
</feature>
<feature type="compositionally biased region" description="Low complexity" evidence="1">
    <location>
        <begin position="506"/>
        <end position="516"/>
    </location>
</feature>
<feature type="compositionally biased region" description="Pro residues" evidence="1">
    <location>
        <begin position="417"/>
        <end position="429"/>
    </location>
</feature>
<dbReference type="EMBL" id="JASNQZ010000014">
    <property type="protein sequence ID" value="KAL0947983.1"/>
    <property type="molecule type" value="Genomic_DNA"/>
</dbReference>
<feature type="compositionally biased region" description="Basic and acidic residues" evidence="1">
    <location>
        <begin position="232"/>
        <end position="243"/>
    </location>
</feature>
<sequence>MAAPIARPRQNPASRHRSRESTDALRASVLDAALQLGLTANPRVANWLFNDPVEEEDEEEEREWEHPISPSLTSASTDESSASPYTPPSAPHPLYWDAFGPAAKADTRNLNLTERFDAGVPPLIKHRVNTDREAASPFPFLSQPPEQQEPAKASAKGKLRKKHGPSKDSGYASEKEGYVSEGVGYDTDASGYMSSSGKKKKKGRRFFGLGGSKKGETDVEDEEGEVQSKSTPKKEKKDKDKKDKKSKKPKAKPEETRPSYETPLQLPVHVVDNEPLMALPPIAERFATTLPGVSREGSRNVTPTLPPLSTPTQARPPLDHELPSTKPVAHFPPFLARSITPPSHPPSPAPLVPAADLDPPASSAPALAPPPPPLTINKKPSRSAFRFGASNDAANMTLEPERKMAISYPLTRDDTPLSPPSGPLPPPPSSFQHPRFASPQPREASLDETPHSDNDGPPTPSKLRPTLAPIITSGSGNVTPAGPSPIPSSAFLVPSPGFPPSNQLVAPSTPSATPPTDIAESPARRSPSSYLPSSTRTGRVPPPLSPASFHAHRLPFAMAPPPSPPPTGPLPPPPMQSDIDPGSMMLSASAPGSRAGSRAPSPSPLSRGLSQSGQRGREAPFPARPVNPGLAARRPSTSIKAQRRAGVFRVPVRAQTVDDSHAEGTRRRKQVAFEVRVEEPSGSEDEMGTDEMGTDEGAQVLSYRLAYDEPEARRTPYSPHIRWATRGDVPKSPSLVELDDERIGIRTPSPQQPTLRHTASQPNLSSQNGYNRASGSTLQGSADEKYIEDDDASMYPDEDRTAGRSTMYFIDDDDDIDSPILDGAQSGAVRERFVRQVMRWQDTANTADAPTMPLPAIPTGVGRGAGRVVGPRF</sequence>
<feature type="compositionally biased region" description="Pro residues" evidence="1">
    <location>
        <begin position="558"/>
        <end position="575"/>
    </location>
</feature>
<dbReference type="PRINTS" id="PR01217">
    <property type="entry name" value="PRICHEXTENSN"/>
</dbReference>
<feature type="compositionally biased region" description="Basic and acidic residues" evidence="1">
    <location>
        <begin position="444"/>
        <end position="454"/>
    </location>
</feature>
<name>A0ABR3IXJ2_9AGAR</name>
<feature type="compositionally biased region" description="Polar residues" evidence="1">
    <location>
        <begin position="748"/>
        <end position="780"/>
    </location>
</feature>
<evidence type="ECO:0000313" key="2">
    <source>
        <dbReference type="EMBL" id="KAL0947983.1"/>
    </source>
</evidence>
<proteinExistence type="predicted"/>
<evidence type="ECO:0008006" key="4">
    <source>
        <dbReference type="Google" id="ProtNLM"/>
    </source>
</evidence>
<comment type="caution">
    <text evidence="2">The sequence shown here is derived from an EMBL/GenBank/DDBJ whole genome shotgun (WGS) entry which is preliminary data.</text>
</comment>
<feature type="region of interest" description="Disordered" evidence="1">
    <location>
        <begin position="49"/>
        <end position="91"/>
    </location>
</feature>
<feature type="region of interest" description="Disordered" evidence="1">
    <location>
        <begin position="290"/>
        <end position="645"/>
    </location>
</feature>